<dbReference type="EMBL" id="OX465086">
    <property type="protein sequence ID" value="CAI9263153.1"/>
    <property type="molecule type" value="Genomic_DNA"/>
</dbReference>
<sequence length="271" mass="30145">MAKLMDSNFNDGDAGVIKAKTRTCSMQEGLRMPHEYCRSTHGRMASAGQVLLPHQLCKSTGISRFSEGGHAINRPVSQKKDKNLMLPHEFFGGNGSRIAREEILLPHQPCESVDSSWFSDSEIKRKVSPKIDDTVVLPHEVVGRHRSGIAREEIMLPHQLCESSGDSRFSGGAIKHHNSPKKDKTITEELEERCQSRCGEKNLLTREVLGKKTDVSDSAIKLSISNKNDQNLLLPCNLSIEMKIPDGNFSKDMFMLSVNHAGTAFEFSLSR</sequence>
<name>A0AA35V6S6_LACSI</name>
<gene>
    <name evidence="1" type="ORF">LSALG_LOCUS2115</name>
    <name evidence="2" type="ORF">LSALG_LOCUS3853</name>
</gene>
<dbReference type="Proteomes" id="UP001177003">
    <property type="component" value="Chromosome 0"/>
</dbReference>
<reference evidence="2" key="1">
    <citation type="submission" date="2023-04" db="EMBL/GenBank/DDBJ databases">
        <authorList>
            <person name="Vijverberg K."/>
            <person name="Xiong W."/>
            <person name="Schranz E."/>
        </authorList>
    </citation>
    <scope>NUCLEOTIDE SEQUENCE</scope>
</reference>
<dbReference type="AlphaFoldDB" id="A0AA35V6S6"/>
<keyword evidence="3" id="KW-1185">Reference proteome</keyword>
<protein>
    <submittedName>
        <fullName evidence="2">Uncharacterized protein</fullName>
    </submittedName>
</protein>
<proteinExistence type="predicted"/>
<accession>A0AA35V6S6</accession>
<evidence type="ECO:0000313" key="1">
    <source>
        <dbReference type="EMBL" id="CAI9261325.1"/>
    </source>
</evidence>
<evidence type="ECO:0000313" key="2">
    <source>
        <dbReference type="EMBL" id="CAI9263153.1"/>
    </source>
</evidence>
<evidence type="ECO:0000313" key="3">
    <source>
        <dbReference type="Proteomes" id="UP001177003"/>
    </source>
</evidence>
<organism evidence="2 3">
    <name type="scientific">Lactuca saligna</name>
    <name type="common">Willowleaf lettuce</name>
    <dbReference type="NCBI Taxonomy" id="75948"/>
    <lineage>
        <taxon>Eukaryota</taxon>
        <taxon>Viridiplantae</taxon>
        <taxon>Streptophyta</taxon>
        <taxon>Embryophyta</taxon>
        <taxon>Tracheophyta</taxon>
        <taxon>Spermatophyta</taxon>
        <taxon>Magnoliopsida</taxon>
        <taxon>eudicotyledons</taxon>
        <taxon>Gunneridae</taxon>
        <taxon>Pentapetalae</taxon>
        <taxon>asterids</taxon>
        <taxon>campanulids</taxon>
        <taxon>Asterales</taxon>
        <taxon>Asteraceae</taxon>
        <taxon>Cichorioideae</taxon>
        <taxon>Cichorieae</taxon>
        <taxon>Lactucinae</taxon>
        <taxon>Lactuca</taxon>
    </lineage>
</organism>
<dbReference type="EMBL" id="OX465086">
    <property type="protein sequence ID" value="CAI9261325.1"/>
    <property type="molecule type" value="Genomic_DNA"/>
</dbReference>